<evidence type="ECO:0000313" key="1">
    <source>
        <dbReference type="Proteomes" id="UP000694864"/>
    </source>
</evidence>
<dbReference type="PANTHER" id="PTHR31260:SF65">
    <property type="entry name" value="BNAANNG28850D PROTEIN"/>
    <property type="match status" value="1"/>
</dbReference>
<dbReference type="GeneID" id="109127950"/>
<evidence type="ECO:0000313" key="2">
    <source>
        <dbReference type="RefSeq" id="XP_019089114.1"/>
    </source>
</evidence>
<organism evidence="1 2">
    <name type="scientific">Camelina sativa</name>
    <name type="common">False flax</name>
    <name type="synonym">Myagrum sativum</name>
    <dbReference type="NCBI Taxonomy" id="90675"/>
    <lineage>
        <taxon>Eukaryota</taxon>
        <taxon>Viridiplantae</taxon>
        <taxon>Streptophyta</taxon>
        <taxon>Embryophyta</taxon>
        <taxon>Tracheophyta</taxon>
        <taxon>Spermatophyta</taxon>
        <taxon>Magnoliopsida</taxon>
        <taxon>eudicotyledons</taxon>
        <taxon>Gunneridae</taxon>
        <taxon>Pentapetalae</taxon>
        <taxon>rosids</taxon>
        <taxon>malvids</taxon>
        <taxon>Brassicales</taxon>
        <taxon>Brassicaceae</taxon>
        <taxon>Camelineae</taxon>
        <taxon>Camelina</taxon>
    </lineage>
</organism>
<proteinExistence type="predicted"/>
<reference evidence="2" key="2">
    <citation type="submission" date="2025-08" db="UniProtKB">
        <authorList>
            <consortium name="RefSeq"/>
        </authorList>
    </citation>
    <scope>IDENTIFICATION</scope>
    <source>
        <tissue evidence="2">Leaf</tissue>
    </source>
</reference>
<name>A0ABM1QQS6_CAMSA</name>
<accession>A0ABM1QQS6</accession>
<reference evidence="1" key="1">
    <citation type="journal article" date="2014" name="Nat. Commun.">
        <title>The emerging biofuel crop Camelina sativa retains a highly undifferentiated hexaploid genome structure.</title>
        <authorList>
            <person name="Kagale S."/>
            <person name="Koh C."/>
            <person name="Nixon J."/>
            <person name="Bollina V."/>
            <person name="Clarke W.E."/>
            <person name="Tuteja R."/>
            <person name="Spillane C."/>
            <person name="Robinson S.J."/>
            <person name="Links M.G."/>
            <person name="Clarke C."/>
            <person name="Higgins E.E."/>
            <person name="Huebert T."/>
            <person name="Sharpe A.G."/>
            <person name="Parkin I.A."/>
        </authorList>
    </citation>
    <scope>NUCLEOTIDE SEQUENCE [LARGE SCALE GENOMIC DNA]</scope>
    <source>
        <strain evidence="1">cv. DH55</strain>
    </source>
</reference>
<dbReference type="Pfam" id="PF04776">
    <property type="entry name" value="protein_MS5"/>
    <property type="match status" value="1"/>
</dbReference>
<keyword evidence="1" id="KW-1185">Reference proteome</keyword>
<dbReference type="Proteomes" id="UP000694864">
    <property type="component" value="Chromosome 12"/>
</dbReference>
<dbReference type="PANTHER" id="PTHR31260">
    <property type="entry name" value="CYSTATIN/MONELLIN SUPERFAMILY PROTEIN"/>
    <property type="match status" value="1"/>
</dbReference>
<sequence>MDDYIKERLMFWTRFRQSDGFDVEHLMDTKPIIMFAGFAQFNRRYSVVYSGYYITLVAKDPASGGSLVTFQTRVLEEGFDIKQLTCPIARLKCGSRDNSKEKRSVDDCYQLRLPDEWPSENVFNDKKRYYVMKKSEVRKYDWVRLYMELAFFNANMKLKHLNLSKLVIMKVAVETEENVETPSERLKARNAVFYIRYRYHPNKGLAHKVHHGHKPPRDRVAIVKRTIDKNTGELTLQFDGRLSKTLL</sequence>
<protein>
    <submittedName>
        <fullName evidence="2">UPF0725 protein At4g17990-like</fullName>
    </submittedName>
</protein>
<dbReference type="InterPro" id="IPR006462">
    <property type="entry name" value="MS5"/>
</dbReference>
<dbReference type="RefSeq" id="XP_019089114.1">
    <property type="nucleotide sequence ID" value="XM_019233569.1"/>
</dbReference>
<dbReference type="NCBIfam" id="TIGR01572">
    <property type="entry name" value="A_thl_para_3677"/>
    <property type="match status" value="1"/>
</dbReference>
<gene>
    <name evidence="2" type="primary">LOC109127950</name>
</gene>